<evidence type="ECO:0000313" key="2">
    <source>
        <dbReference type="EMBL" id="GGO38717.1"/>
    </source>
</evidence>
<dbReference type="EMBL" id="BMNG01000003">
    <property type="protein sequence ID" value="GGO38717.1"/>
    <property type="molecule type" value="Genomic_DNA"/>
</dbReference>
<comment type="caution">
    <text evidence="2">The sequence shown here is derived from an EMBL/GenBank/DDBJ whole genome shotgun (WGS) entry which is preliminary data.</text>
</comment>
<proteinExistence type="predicted"/>
<dbReference type="Proteomes" id="UP000656881">
    <property type="component" value="Unassembled WGS sequence"/>
</dbReference>
<feature type="region of interest" description="Disordered" evidence="1">
    <location>
        <begin position="1"/>
        <end position="56"/>
    </location>
</feature>
<evidence type="ECO:0000256" key="1">
    <source>
        <dbReference type="SAM" id="MobiDB-lite"/>
    </source>
</evidence>
<feature type="compositionally biased region" description="Pro residues" evidence="1">
    <location>
        <begin position="41"/>
        <end position="51"/>
    </location>
</feature>
<feature type="region of interest" description="Disordered" evidence="1">
    <location>
        <begin position="153"/>
        <end position="206"/>
    </location>
</feature>
<evidence type="ECO:0000313" key="3">
    <source>
        <dbReference type="Proteomes" id="UP000656881"/>
    </source>
</evidence>
<sequence>MVVVGEGERMTSAQLPEGSGSGRLPERAGRGRRRADAAPTGLPPGERPLPVPRTESHDSLDIVPPIHEPGGFPVDSSVPDRQQCWDMLGAGVRDRLLAKAGTVVEWWARLDHDRRPRATVFGSHGLCQATSVIRNGKRVYLVERLQLEPGAMTRQTFGGASAKSRPSFADRVLRRTPPESRPRPPLPGAQPRLPGAQPPLPSTHPLDLDDDTLGILGNFPADVQEFLQRPFLRDDRRVVADWYYYETVEFAHQRVFVVFCLSADRHVTVASATRILPRGRSLQRAQWEIECCHAPVRRT</sequence>
<reference evidence="3" key="1">
    <citation type="journal article" date="2019" name="Int. J. Syst. Evol. Microbiol.">
        <title>The Global Catalogue of Microorganisms (GCM) 10K type strain sequencing project: providing services to taxonomists for standard genome sequencing and annotation.</title>
        <authorList>
            <consortium name="The Broad Institute Genomics Platform"/>
            <consortium name="The Broad Institute Genome Sequencing Center for Infectious Disease"/>
            <person name="Wu L."/>
            <person name="Ma J."/>
        </authorList>
    </citation>
    <scope>NUCLEOTIDE SEQUENCE [LARGE SCALE GENOMIC DNA]</scope>
    <source>
        <strain evidence="3">CGMCC 4.7349</strain>
    </source>
</reference>
<organism evidence="2 3">
    <name type="scientific">Streptomyces lasiicapitis</name>
    <dbReference type="NCBI Taxonomy" id="1923961"/>
    <lineage>
        <taxon>Bacteria</taxon>
        <taxon>Bacillati</taxon>
        <taxon>Actinomycetota</taxon>
        <taxon>Actinomycetes</taxon>
        <taxon>Kitasatosporales</taxon>
        <taxon>Streptomycetaceae</taxon>
        <taxon>Streptomyces</taxon>
    </lineage>
</organism>
<name>A0ABQ2LNH3_9ACTN</name>
<feature type="compositionally biased region" description="Basic and acidic residues" evidence="1">
    <location>
        <begin position="171"/>
        <end position="182"/>
    </location>
</feature>
<protein>
    <submittedName>
        <fullName evidence="2">Uncharacterized protein</fullName>
    </submittedName>
</protein>
<gene>
    <name evidence="2" type="ORF">GCM10012286_14190</name>
</gene>
<accession>A0ABQ2LNH3</accession>
<keyword evidence="3" id="KW-1185">Reference proteome</keyword>